<organism evidence="9 10">
    <name type="scientific">Spizellomyces punctatus (strain DAOM BR117)</name>
    <dbReference type="NCBI Taxonomy" id="645134"/>
    <lineage>
        <taxon>Eukaryota</taxon>
        <taxon>Fungi</taxon>
        <taxon>Fungi incertae sedis</taxon>
        <taxon>Chytridiomycota</taxon>
        <taxon>Chytridiomycota incertae sedis</taxon>
        <taxon>Chytridiomycetes</taxon>
        <taxon>Spizellomycetales</taxon>
        <taxon>Spizellomycetaceae</taxon>
        <taxon>Spizellomyces</taxon>
    </lineage>
</organism>
<feature type="transmembrane region" description="Helical" evidence="8">
    <location>
        <begin position="268"/>
        <end position="287"/>
    </location>
</feature>
<evidence type="ECO:0000256" key="7">
    <source>
        <dbReference type="SAM" id="MobiDB-lite"/>
    </source>
</evidence>
<dbReference type="InParanoid" id="A0A0L0HU67"/>
<dbReference type="Proteomes" id="UP000053201">
    <property type="component" value="Unassembled WGS sequence"/>
</dbReference>
<evidence type="ECO:0000313" key="10">
    <source>
        <dbReference type="Proteomes" id="UP000053201"/>
    </source>
</evidence>
<feature type="region of interest" description="Disordered" evidence="7">
    <location>
        <begin position="371"/>
        <end position="391"/>
    </location>
</feature>
<keyword evidence="10" id="KW-1185">Reference proteome</keyword>
<feature type="transmembrane region" description="Helical" evidence="8">
    <location>
        <begin position="187"/>
        <end position="207"/>
    </location>
</feature>
<evidence type="ECO:0000256" key="1">
    <source>
        <dbReference type="ARBA" id="ARBA00004141"/>
    </source>
</evidence>
<keyword evidence="5 8" id="KW-0472">Membrane</keyword>
<evidence type="ECO:0000313" key="9">
    <source>
        <dbReference type="EMBL" id="KND04450.1"/>
    </source>
</evidence>
<dbReference type="VEuPathDB" id="FungiDB:SPPG_00179"/>
<dbReference type="OrthoDB" id="2015098at2759"/>
<feature type="transmembrane region" description="Helical" evidence="8">
    <location>
        <begin position="130"/>
        <end position="150"/>
    </location>
</feature>
<feature type="compositionally biased region" description="Basic and acidic residues" evidence="7">
    <location>
        <begin position="374"/>
        <end position="391"/>
    </location>
</feature>
<dbReference type="Pfam" id="PF07851">
    <property type="entry name" value="TMEM120A-B"/>
    <property type="match status" value="1"/>
</dbReference>
<accession>A0A0L0HU67</accession>
<comment type="similarity">
    <text evidence="2">Belongs to the TMEM120 family.</text>
</comment>
<evidence type="ECO:0000256" key="6">
    <source>
        <dbReference type="SAM" id="Coils"/>
    </source>
</evidence>
<evidence type="ECO:0000256" key="8">
    <source>
        <dbReference type="SAM" id="Phobius"/>
    </source>
</evidence>
<feature type="coiled-coil region" evidence="6">
    <location>
        <begin position="15"/>
        <end position="42"/>
    </location>
</feature>
<evidence type="ECO:0000256" key="5">
    <source>
        <dbReference type="ARBA" id="ARBA00023136"/>
    </source>
</evidence>
<dbReference type="GO" id="GO:0016020">
    <property type="term" value="C:membrane"/>
    <property type="evidence" value="ECO:0007669"/>
    <property type="project" value="UniProtKB-SubCell"/>
</dbReference>
<evidence type="ECO:0000256" key="3">
    <source>
        <dbReference type="ARBA" id="ARBA00022692"/>
    </source>
</evidence>
<dbReference type="PANTHER" id="PTHR21433">
    <property type="entry name" value="TRANSMEMBRANE PROTEIN INDUCED BY TUMOR NECROSIS FACTOR ALPHA"/>
    <property type="match status" value="1"/>
</dbReference>
<dbReference type="RefSeq" id="XP_016612489.1">
    <property type="nucleotide sequence ID" value="XM_016748512.1"/>
</dbReference>
<dbReference type="eggNOG" id="KOG4758">
    <property type="taxonomic scope" value="Eukaryota"/>
</dbReference>
<dbReference type="GeneID" id="27683925"/>
<protein>
    <submittedName>
        <fullName evidence="9">Uncharacterized protein</fullName>
    </submittedName>
</protein>
<keyword evidence="6" id="KW-0175">Coiled coil</keyword>
<comment type="subcellular location">
    <subcellularLocation>
        <location evidence="1">Membrane</location>
        <topology evidence="1">Multi-pass membrane protein</topology>
    </subcellularLocation>
</comment>
<dbReference type="OMA" id="LEPCELE"/>
<keyword evidence="4 8" id="KW-1133">Transmembrane helix</keyword>
<name>A0A0L0HU67_SPIPD</name>
<feature type="transmembrane region" description="Helical" evidence="8">
    <location>
        <begin position="307"/>
        <end position="328"/>
    </location>
</feature>
<dbReference type="InterPro" id="IPR012926">
    <property type="entry name" value="TMEM120A/B"/>
</dbReference>
<sequence>MPTSQNERVPDVTRAAELTAELKTLEARATHFNELAQQVNSEEAACLKELAKQRKKVREFLRDKTVVAAASRDQVFADRLEAIRRKLQHLEFQFPKPAHIILRLALGSTAPVSLKPLALRLHYKQEYELFKLRFTLIFIFLSIASLFIYGGRVLDAIYGFAMLYYYCTCVLREHILLVNGSRIRTWWFGHHYLSIILSGVMLIWPATTSYKSIRTPFYVFCLYINILQYFQYRYQRARLYVLVALDRARPMDTLSGDGFYSGSLEREFLFLLPFLVIGQLWQLYNAWDLYWLWEKHPAEKREWQPLVASGLFLILGIGNMLATVRTWVSKKRSGTGSRKRAKDYMLSNLPGSPPVSPGIMTSGVNAFPFPPLAGKDRNGKEGIDGVGEGMDRETDKLINGVLKEKAVS</sequence>
<evidence type="ECO:0000256" key="2">
    <source>
        <dbReference type="ARBA" id="ARBA00009700"/>
    </source>
</evidence>
<keyword evidence="3 8" id="KW-0812">Transmembrane</keyword>
<dbReference type="AlphaFoldDB" id="A0A0L0HU67"/>
<reference evidence="9 10" key="1">
    <citation type="submission" date="2009-08" db="EMBL/GenBank/DDBJ databases">
        <title>The Genome Sequence of Spizellomyces punctatus strain DAOM BR117.</title>
        <authorList>
            <consortium name="The Broad Institute Genome Sequencing Platform"/>
            <person name="Russ C."/>
            <person name="Cuomo C."/>
            <person name="Shea T."/>
            <person name="Young S.K."/>
            <person name="Zeng Q."/>
            <person name="Koehrsen M."/>
            <person name="Haas B."/>
            <person name="Borodovsky M."/>
            <person name="Guigo R."/>
            <person name="Alvarado L."/>
            <person name="Berlin A."/>
            <person name="Bochicchio J."/>
            <person name="Borenstein D."/>
            <person name="Chapman S."/>
            <person name="Chen Z."/>
            <person name="Engels R."/>
            <person name="Freedman E."/>
            <person name="Gellesch M."/>
            <person name="Goldberg J."/>
            <person name="Griggs A."/>
            <person name="Gujja S."/>
            <person name="Heiman D."/>
            <person name="Hepburn T."/>
            <person name="Howarth C."/>
            <person name="Jen D."/>
            <person name="Larson L."/>
            <person name="Lewis B."/>
            <person name="Mehta T."/>
            <person name="Park D."/>
            <person name="Pearson M."/>
            <person name="Roberts A."/>
            <person name="Saif S."/>
            <person name="Shenoy N."/>
            <person name="Sisk P."/>
            <person name="Stolte C."/>
            <person name="Sykes S."/>
            <person name="Thomson T."/>
            <person name="Walk T."/>
            <person name="White J."/>
            <person name="Yandava C."/>
            <person name="Burger G."/>
            <person name="Gray M.W."/>
            <person name="Holland P.W.H."/>
            <person name="King N."/>
            <person name="Lang F.B.F."/>
            <person name="Roger A.J."/>
            <person name="Ruiz-Trillo I."/>
            <person name="Lander E."/>
            <person name="Nusbaum C."/>
        </authorList>
    </citation>
    <scope>NUCLEOTIDE SEQUENCE [LARGE SCALE GENOMIC DNA]</scope>
    <source>
        <strain evidence="9 10">DAOM BR117</strain>
    </source>
</reference>
<proteinExistence type="inferred from homology"/>
<gene>
    <name evidence="9" type="ORF">SPPG_00179</name>
</gene>
<dbReference type="PANTHER" id="PTHR21433:SF0">
    <property type="entry name" value="TRANSMEMBRANE PROTEIN 120 HOMOLOG"/>
    <property type="match status" value="1"/>
</dbReference>
<feature type="transmembrane region" description="Helical" evidence="8">
    <location>
        <begin position="213"/>
        <end position="230"/>
    </location>
</feature>
<dbReference type="EMBL" id="KQ257450">
    <property type="protein sequence ID" value="KND04450.1"/>
    <property type="molecule type" value="Genomic_DNA"/>
</dbReference>
<feature type="transmembrane region" description="Helical" evidence="8">
    <location>
        <begin position="156"/>
        <end position="175"/>
    </location>
</feature>
<evidence type="ECO:0000256" key="4">
    <source>
        <dbReference type="ARBA" id="ARBA00022989"/>
    </source>
</evidence>